<proteinExistence type="predicted"/>
<dbReference type="EMBL" id="BFCC01000002">
    <property type="protein sequence ID" value="GBG35368.1"/>
    <property type="molecule type" value="Genomic_DNA"/>
</dbReference>
<feature type="compositionally biased region" description="Low complexity" evidence="2">
    <location>
        <begin position="3227"/>
        <end position="3237"/>
    </location>
</feature>
<feature type="region of interest" description="Disordered" evidence="2">
    <location>
        <begin position="2205"/>
        <end position="2238"/>
    </location>
</feature>
<evidence type="ECO:0000313" key="3">
    <source>
        <dbReference type="EMBL" id="GBG35368.1"/>
    </source>
</evidence>
<reference evidence="3" key="1">
    <citation type="journal article" date="2018" name="J. Virol.">
        <title>Crustacean Genome Exploration Reveals the Evolutionary Origin of White Spot Syndrome Virus.</title>
        <authorList>
            <person name="Kawato S."/>
            <person name="Shitara A."/>
            <person name="Wang Y."/>
            <person name="Nozaki R."/>
            <person name="Kondo H."/>
            <person name="Hirono I."/>
        </authorList>
    </citation>
    <scope>NUCLEOTIDE SEQUENCE</scope>
    <source>
        <strain evidence="3">TUMSAT-1</strain>
    </source>
</reference>
<feature type="coiled-coil region" evidence="1">
    <location>
        <begin position="2994"/>
        <end position="3021"/>
    </location>
</feature>
<evidence type="ECO:0000256" key="1">
    <source>
        <dbReference type="SAM" id="Coils"/>
    </source>
</evidence>
<sequence>MEEKSSEPAPGVTSASGPPPPPPAATLVEIPLGVDPTPGIPPPPIPPTPASASIAAAQTLVTQQQQTATDKPSNYLPNIPLSDQLVDRCVSSAAWVHNIVNVCDGSRKQRRGFLTRYNHLETQVTHDVNNIVPGESIVFSKPSAEVSNLTDSMFVTTAKYAECSLVSRVFTPSIRSAGEIIDSLAYSQYNTYHIYSARKMTPAFLSNCASNPAFGSKKEKREALRKCFADGSRVDALIKDFEMLRDNAYAGFIRALEERSPVNVALAAWICGRATADHILLRKNRMKYSAINKYEIAGLFNNDGTSSAPTDPEDYIAEIGKRSKNHGLTFDTATRVFDTAIRRILGEFINKATDNGSKNKNEKELSVYLRQTRFGTRHSAVDDITNSFPCLGMLTPRNQEVIKSEIESMPNKINNAKTAHMLDEELNFVGKKRKRHTANDFDKTLANDIVAASSTGAAAAGDGGRTLGKQAEWSMHITQLVSQAFLEAMASLLASAFGVADPLSERGIKTIKDILVKSKGNKTTKRIEVAASTAAVEYFLKIGNFSIPFVASDPHDILEGRRVSPNTPIIFLVNKKTDPKTKEVSTVFSIRDRLLVEDNFMDKALKSTDVTAATYKDLSSPAVGGSLPVIRGPLSTAAGGSSVKEAKEGISLDWYVHLSNMCATGKTSAAVASGISRALSSVNAKKKSLKTLEPSEKELRTALRRNVDRSKNLLVSLGQNLSSWGYEEHSATVSSFWSSTAAVRANALQEALNRGNDTGVRHQMDTGCMRDSFARAEEQLRLAFFKAVDRPGDSVMHLSDILSSLTSSDGSPGASWKIFLEAMEKLPGAARKVFNVKELIKAIESFRFPVANNRNRKDVVKNISSVAKLIKGLVDMTLQTALNTSKLAEAGSVADGWSVPTQFEPSRMRALEDLAGSRHRNDVVSILLNRERGSISFGNSRHTTNVLVIPLVILEHLVADKVVLDSYCLTSKTNLSQELGHFIDILTGKDNKNFKDQNRFLTLVRYIWFNVAILSLTDSNIVSAIDMTQRNLGASIYQDYLAIMSLINTHGREMTKFSIGKLIEAYACRDGKNKTTDFCTDVNKISTDVELNSVLKRLITATSAFSGESEAKTNWIRAFTNEGEIRNIDVTLNINELIGSQGKTKIEDLMGFLLSIVNSSIKLRDIMKYASSDTSIPNPIPIVMSKLNVTGPALSKVLSESKTVEIDHNPELKMSVIEGYTRLIARLDNEPEKNSTIIGEIRNDISTINSDGSPSLISTYNIPAGITAKSATSMISALNERYPHLDILLVSIQEFISLFNPSTRGTVTVKLNDLKRLLKHGSVIALMCLSTTDGTDFNSGGVDVLAKALAHFSAEATLALSRAQRTFSPIHPGLLTLYDTFEPSRDNFDRLTEDFVKTVIEKIEEGASPILSRCDDAGVARGLAEAGKNYNNAANSSTNTSSVFEGHILNPTDVWNKYSLAYFDTAVVPKYVDHSNLSNVDILKMSAFWQGIAFLPESASPSKWDSSLAGNNQYGGNTIPGMSNVCTFNSALDTMLANPESSCGLITREITRNSARLAHDLSSGDTMKAIEDTLGKGTESVMKKTLTKPTEEEEGRESSSFDVFSTSTTSSSSTICSAIGLISERYKDHCPNTSSEDGGDLIFNAIRSIPKFRRNIIEATRSLFESAAICSLLSSDATAKVAGKKIINLIKDTSPVIDEIGINRISGLVSSITSPKQYRNFLTFVDEKRNYWMRKAAIQYNACGDGNDDSVYLGLASVSTSKTRNMPDRFWLSVFEDCDNYIDDEHGGSRLFTSKINSYAAVATDAYREDVVSLESEMKARRAQVKSKLADIEAFIVEAAKTDLFDDSNVALSNLLKSQRLYARMTAAAEIRNNDSALFSSSSNNVSIPCGVNVISGVFDEMTSDTKSAGSLVLVSKLMVAKELVKHSSTPESIQFILASTGVDTHAYKLAEIICQRMTRDDIGLFLGGTILQRGLFTTFLLNDILIRQISPELKTESVSDDTKTKLVNLVEFCSKIKRALFTMKNNKGRAVRRYNRAVSKKRPVTDDMRADWAFASSVFSAFNTLRNRNSNARTSTLVEVLSGETSSVTPLTTLSGAAIAPVRPKRNSNLHDVLTAGSTLNRSFLTNYCEKAAASKIVRTANIRLHKKLRARKYERPSLLACFDSGELLSEDVEGGIGRGRHHAANRYCQDEDYDMLIDEYEEERMDISSESSSSSSDESSTDYLYSSEEEDEDYDKDADKLRRDALDTLDTMAVPLGRLYACGDDYDDFEEENNVFDRNLGRMIGRVEGGVSDYSTDDENEDDEEYKSPYSKSIRRAERIVYGAGFLSGGSSKLIYSNSSQLGKFLRGKRAKYDDEDDYDDLFSGSTTNAESSASDGEGIMRGSRRKRRSRQDQLAFLKRGLHQFLPKDILIDDNDRITMVEYTSDKKLTEFYKMYSSANIKDRKELRDSHKVTDVTHLRESRIERVDFRRSLVKSAAVIIKTLKKNSGLIYSALFANSSGIPQSKLNAENIEDELLFSNKLKEIVDKRNAFIKDASASAPTLFSCEDSSSNKSSLVYNSAEKVDNGGYLHTPLVKMAACIKNSETRNQLTVPELLSVRDKNHLDWLTSVSVVFARHFNSSTGYALDEALKVTTVLKSLHDSFSKLFSSSVDSKINVKSTLFSDMFNTRMVHTGAILGLYYPTAFMNHQLTGKTEAETNEIETELLTLVRGVNSRQLNTSDLGGSTDVLLNRLMSKRVAGPSGMRGGLSLFRMSLTDTVLGKGDYRDGGRVKGAVSLEVPVEGDGGAIIENSVFSKKCKDLVNFCQKQNILLANASGPVYRFATGVKDIVSELGLNEIPSDDVADDPLANRLVCSETVANRGAFMRLSAHGNLFGYTDIITRLARKSIETYEAMNVMLSRDKTDIPTKDRLKKILDNIKTRKVKSTKTPFGRKTIIQHPGIPSFSDNVLLKSREFMASVTTLINDISKRLSLEFNKFSLKSFERILENSAILANTKTTLRNLENRLQAAVVELKQFKQIREEGLTVPRNVIANLSDKLCTLKPDSVTNWLKDDQFITFVVDSELFNLNEAKMNITRALKGVHVQHIALLEMINSAISSGTEEDEEAEESSSSLSISERQTKMMNVSPCGKYVIHPLTKMLVKIEDGDVDAAGGIESVHRQVALKILERIDKNRNSMLRSRLYAMRKGRGDLRDIVSLSNEDIENIDILIKYLSLALADAASAANNNNNNNAPSNNQQQQKSGVSGRQSRFGDSLLPFKKSISYIPVSSENKQNSSSTTTLPVRECTSVAGRGSEVSDSKTNDKTYRFLDQQEAHDLSSIVNILSKHKFGEYSQASIVSLFNRSHKYTNIEQSTESLSVPQSSVCGKTTTTPKKRMTEYVTKVASDLSNTAEYNELSDVYDDMKSALASSASLKTLSFFINPPKMGEQPKVDYATIKVVSEMKQLKSSAIKQYVKILSTLERYENDPSLASSSKTNTSPIAATIESGSIAINAASSSNTPTSTHHPNSSPSTSVFDKLESASSGGRNSIRDAMNREAAIRITLLMHYEPFLEKIQRILDMITQYFKNIDELNNTTIPDEAKQVSENQTEKIERHSEEYRQNLIPHFNRGVSTHKEEIKAIKTEIDTLDIKINEVDNIYKLYSQQLESLLGKLNTGTNESSITELMKITDASQQEMRTINDLKEFAIEHEGVVYQVPRPEPIHEYAKSDAYANVSEDIGAGQETVKVSFKDTMALFPKPIQEINSNDDIKLFTVNLRSALDALESYKAVLAERIRLLGERAVKSEVEANVIDAKIVSGESVLQNHVSEQKESLKRNMSIAVNTVETSLSTEVIQHELLTYIEVQVERVIANATRGDSPQTADETGSDNIINKASSANEKEKLVSEVAGESVFACQLEPLHDSIDRIMDMYRKKKTGTSSLISTGVDLQLSSIFDMSMAVLGKRPEQTASAIVPGLCKLCAMMITNLHEATHTSEHSFSFDKVRSAETLRRMLSAIISRESNKANVRYDTLSLLESHNGYIKDLKFKKKQTVACMTPVNTLPGAYGNMAMHPGTVLLPSSELFACDGLDHDKFRAIAHRCNDPALADSSKSADSIVETLATSSPNAEMLFYTCKDERRHFNSIPDCIIEHMSENANSVFNTQCSQSTVKEDSATGIPIFVGRLRGGVVLNKTTPNNNKGGNGGIPTHCGGAIDMSAKYMVAPGSTLNAKKEEMMRLSRLSDINNVKYGGLDVNVAGSNSAWRISEIVKAACGGNDMLMEKAKKMLLLGSVTSIVQQKASTRMNDPSTLLQTNSVVDQYISDIPMSSEDLVTKMAYQQRFFPQICNKTSEFVSAVAGNSNVVCPGDLLGDFKRYRKAMGMAHNNGCRVFLDNLASVPASSTPQGILDMVVQSQSPKKTSLAVEAMTDSTVDMVAAVSSGAWRGTNLLMPYSAITGKPVSKDRINSLRAALTGVIDNAAKLERSAAGGGLSSLNSILRTPSSALGNTGVVGGSNNNITGSTEAERIFKLILGDYAIASSNNTGIDVAKNKSLVSSVLDVSDLEMSEIVKNIEDSIERKRLEQAVNEIKRNVMISSSSPSILGARVTPALSSVLSGRDVRDGRLSGSIMESGEDAVRAVDIFKTAPLLVRHTALFHPHSPLSLSRQTKDMLARRTRCTTTANNILSESMPLLGDIVLCNTRDTPVERAIDRMLLSTFIVKQGKNFDDICSTLPVALTSVTHNMLSAIDTRASRLLSNLKLHVNDTTSIFKNAERFEKFVGRYGDEYAMSNRQNCNCPFELHHDFRPSVDESLVRSFAYARPEVTQQEIRDTPYQCNRMLSDKHYIMASTKVDARITGSALYRRVSEWADMHSCVSYTGAFEPSRIALSNSSFATTGVNLDVIVRPNNARGVLGILGCHRKHLCIADLKTSVASALPSVFSSSEELASELVQNALPHNKYIQKSRINAASIIFANVLDKTIKDLGVDISRDLASKLINGEFSVSEMVLEETSTIMNKLMDSASLINSSSNKKKEEGEKKDATEENKTGVTASAIATNYTKAVLKEAVSSEMLLGSAENVPFSTAVDGSIAFDFLMSKDQSSSSSSSSSPSSSSDKTMVAIVFEAIANRIGDKDFKRILDEIEAKITQHEFNDRVSSMSKEAQESWRLGQQDLRRLLSFMRILKDNIAPSLSTGELGEKMKLYISLISAKSRLENTLRYGLSNSSSVDLSHLKPLNPTAVSKNIEDTFTYRNVPPVFVMALPENFAALFQQEQRDPEYIIDNRRSLTSFLNHPNTSSMARSARASVGAGGGNALGIYPSSLLLQESTVSTTEPVVDAISNTSFETTVTKSPMMIVDPFKESAGLELPNSASDIIATASDSSSLIPCSYLQVSMPTQFSGLVTNTGVPVNNKNTDTFELKKRDGTVERYKKLVPSVLCSDASFNLLDEFSRADTTLNDMEIKFSFMPEVVSAVAKYKGMEVSDIIKKMSTNIVGGEVNRTTGDVIVKKSGIAFPSYAVEAAKVVPTSSSTNTWGGADGLLQGRLLPSFLIFNPTGAASVNGVPITREGELLAAMKREKAAGVGEGDAEEFGKGMLSEGALRAVGDKAISSELKPLKESWDRIVKLQAVLSRTASSIYKSINNENIKNPKSVNDIVTTMKGDYNTLNNIKSAIRDIAARHIASSDLITGGYGGDPTQALIAPYKSEQTGVIGAISAGIQMGIGSLIATNSRGIEELRTAMEEQITLSSKQGREMPEHGGIRYDTGEELITDADSLFRGLTNKTTSTPLLHRVVDTIVQGLENGDRLRRRALVDVAPASEHHTEKNKRRAITKLLSDNHNLLSAIANTMYFGAGSGIVDRHGNSGNNKVLDVLMDIKYQQQIMNENASRDGMNTLFSRK</sequence>
<feature type="region of interest" description="Disordered" evidence="2">
    <location>
        <begin position="1583"/>
        <end position="1605"/>
    </location>
</feature>
<feature type="compositionally biased region" description="Basic and acidic residues" evidence="2">
    <location>
        <begin position="5006"/>
        <end position="5021"/>
    </location>
</feature>
<organism evidence="3">
    <name type="scientific">Hemigrapsus takanoi nimavirus</name>
    <dbReference type="NCBI Taxonomy" id="2133792"/>
    <lineage>
        <taxon>Viruses</taxon>
        <taxon>Viruses incertae sedis</taxon>
        <taxon>Naldaviricetes</taxon>
        <taxon>Nimaviridae</taxon>
    </lineage>
</organism>
<feature type="compositionally biased region" description="Polar residues" evidence="2">
    <location>
        <begin position="3238"/>
        <end position="3249"/>
    </location>
</feature>
<feature type="region of interest" description="Disordered" evidence="2">
    <location>
        <begin position="3494"/>
        <end position="3530"/>
    </location>
</feature>
<protein>
    <submittedName>
        <fullName evidence="3">Wsv360-like protein</fullName>
    </submittedName>
</protein>
<feature type="compositionally biased region" description="Polar residues" evidence="2">
    <location>
        <begin position="2366"/>
        <end position="2377"/>
    </location>
</feature>
<comment type="caution">
    <text evidence="3">The sequence shown here is derived from an EMBL/GenBank/DDBJ whole genome shotgun (WGS) entry which is preliminary data.</text>
</comment>
<feature type="compositionally biased region" description="Low complexity" evidence="2">
    <location>
        <begin position="2210"/>
        <end position="2228"/>
    </location>
</feature>
<feature type="region of interest" description="Disordered" evidence="2">
    <location>
        <begin position="5000"/>
        <end position="5021"/>
    </location>
</feature>
<feature type="region of interest" description="Disordered" evidence="2">
    <location>
        <begin position="2364"/>
        <end position="2390"/>
    </location>
</feature>
<name>A0A401IP21_9VIRU</name>
<accession>A0A401IP21</accession>
<feature type="region of interest" description="Disordered" evidence="2">
    <location>
        <begin position="3101"/>
        <end position="3120"/>
    </location>
</feature>
<feature type="region of interest" description="Disordered" evidence="2">
    <location>
        <begin position="3227"/>
        <end position="3250"/>
    </location>
</feature>
<feature type="compositionally biased region" description="Pro residues" evidence="2">
    <location>
        <begin position="38"/>
        <end position="49"/>
    </location>
</feature>
<evidence type="ECO:0000256" key="2">
    <source>
        <dbReference type="SAM" id="MobiDB-lite"/>
    </source>
</evidence>
<feature type="compositionally biased region" description="Acidic residues" evidence="2">
    <location>
        <begin position="2229"/>
        <end position="2238"/>
    </location>
</feature>
<keyword evidence="1" id="KW-0175">Coiled coil</keyword>
<feature type="region of interest" description="Disordered" evidence="2">
    <location>
        <begin position="1"/>
        <end position="50"/>
    </location>
</feature>
<feature type="compositionally biased region" description="Low complexity" evidence="2">
    <location>
        <begin position="3494"/>
        <end position="3514"/>
    </location>
</feature>